<evidence type="ECO:0000313" key="2">
    <source>
        <dbReference type="Proteomes" id="UP000774935"/>
    </source>
</evidence>
<dbReference type="RefSeq" id="WP_199109477.1">
    <property type="nucleotide sequence ID" value="NZ_JAHWXQ010000002.1"/>
</dbReference>
<keyword evidence="2" id="KW-1185">Reference proteome</keyword>
<dbReference type="InterPro" id="IPR029470">
    <property type="entry name" value="PDDEXK_4"/>
</dbReference>
<reference evidence="1 2" key="1">
    <citation type="submission" date="2021-07" db="EMBL/GenBank/DDBJ databases">
        <authorList>
            <person name="Kim M.K."/>
        </authorList>
    </citation>
    <scope>NUCLEOTIDE SEQUENCE [LARGE SCALE GENOMIC DNA]</scope>
    <source>
        <strain evidence="1 2">HLY7-15</strain>
    </source>
</reference>
<protein>
    <submittedName>
        <fullName evidence="1">PD-(D/E)XK nuclease family protein</fullName>
    </submittedName>
</protein>
<comment type="caution">
    <text evidence="1">The sequence shown here is derived from an EMBL/GenBank/DDBJ whole genome shotgun (WGS) entry which is preliminary data.</text>
</comment>
<name>A0ABS6XBB0_9BACT</name>
<accession>A0ABS6XBB0</accession>
<organism evidence="1 2">
    <name type="scientific">Pontibacter populi</name>
    <dbReference type="NCBI Taxonomy" id="890055"/>
    <lineage>
        <taxon>Bacteria</taxon>
        <taxon>Pseudomonadati</taxon>
        <taxon>Bacteroidota</taxon>
        <taxon>Cytophagia</taxon>
        <taxon>Cytophagales</taxon>
        <taxon>Hymenobacteraceae</taxon>
        <taxon>Pontibacter</taxon>
    </lineage>
</organism>
<proteinExistence type="predicted"/>
<gene>
    <name evidence="1" type="ORF">KYK27_07815</name>
</gene>
<dbReference type="EMBL" id="JAHWXQ010000002">
    <property type="protein sequence ID" value="MBW3364944.1"/>
    <property type="molecule type" value="Genomic_DNA"/>
</dbReference>
<dbReference type="Pfam" id="PF14281">
    <property type="entry name" value="PDDEXK_4"/>
    <property type="match status" value="1"/>
</dbReference>
<sequence length="401" mass="46700">MISEDKLSYLLNSTKRILAHQRELKKQRGETFNVFSILKMERRENSTHSAFLAELLNPKGSHYKEDAFLKLFLQVIETDNLETKKVKVKPEHHVGLKDNKSKTGGRIDIYIWDEAGNSISIENKIDAGDQHAQIERYCNHNKERNKVYYLTLNGAEPSAGSRGGLEAGKDFFLISYRKHIIEWLDLCIKEAAEVPILRESIKQYKLLIQNITATMQGKDQQELTDLMIKYFKESEYVAANFIRVSTAIKERLRQSVLKKLKERLGDHHTIVSGHPAEKFYSQIWIKIKGMEEEPIFFGLESFSGNGQGHFGGALFIGTINLLDGENEYTRNNKFYKHRWYNAYVLNEYEHYEANLKHGDLLQKLNSDNSFRDKFENHIVEEVEQYLIKETEKVKDFLISIR</sequence>
<evidence type="ECO:0000313" key="1">
    <source>
        <dbReference type="EMBL" id="MBW3364944.1"/>
    </source>
</evidence>
<dbReference type="Proteomes" id="UP000774935">
    <property type="component" value="Unassembled WGS sequence"/>
</dbReference>